<protein>
    <submittedName>
        <fullName evidence="2">DUF4185 domain-containing protein</fullName>
    </submittedName>
</protein>
<dbReference type="PROSITE" id="PS50231">
    <property type="entry name" value="RICIN_B_LECTIN"/>
    <property type="match status" value="1"/>
</dbReference>
<gene>
    <name evidence="2" type="ORF">EOD41_19080</name>
</gene>
<accession>A0A3S2VK60</accession>
<dbReference type="InterPro" id="IPR000772">
    <property type="entry name" value="Ricin_B_lectin"/>
</dbReference>
<dbReference type="CDD" id="cd00161">
    <property type="entry name" value="beta-trefoil_Ricin-like"/>
    <property type="match status" value="1"/>
</dbReference>
<name>A0A3S2VK60_9SPHI</name>
<evidence type="ECO:0000313" key="2">
    <source>
        <dbReference type="EMBL" id="RVT97269.1"/>
    </source>
</evidence>
<dbReference type="RefSeq" id="WP_127707965.1">
    <property type="nucleotide sequence ID" value="NZ_SACK01000012.1"/>
</dbReference>
<reference evidence="2 3" key="1">
    <citation type="submission" date="2019-01" db="EMBL/GenBank/DDBJ databases">
        <authorList>
            <person name="Chen W.-M."/>
        </authorList>
    </citation>
    <scope>NUCLEOTIDE SEQUENCE [LARGE SCALE GENOMIC DNA]</scope>
    <source>
        <strain evidence="2 3">YBJ-36</strain>
    </source>
</reference>
<organism evidence="2 3">
    <name type="scientific">Mucilaginibacter limnophilus</name>
    <dbReference type="NCBI Taxonomy" id="1932778"/>
    <lineage>
        <taxon>Bacteria</taxon>
        <taxon>Pseudomonadati</taxon>
        <taxon>Bacteroidota</taxon>
        <taxon>Sphingobacteriia</taxon>
        <taxon>Sphingobacteriales</taxon>
        <taxon>Sphingobacteriaceae</taxon>
        <taxon>Mucilaginibacter</taxon>
    </lineage>
</organism>
<dbReference type="SUPFAM" id="SSF50370">
    <property type="entry name" value="Ricin B-like lectins"/>
    <property type="match status" value="1"/>
</dbReference>
<comment type="caution">
    <text evidence="2">The sequence shown here is derived from an EMBL/GenBank/DDBJ whole genome shotgun (WGS) entry which is preliminary data.</text>
</comment>
<dbReference type="Gene3D" id="2.80.10.50">
    <property type="match status" value="1"/>
</dbReference>
<keyword evidence="3" id="KW-1185">Reference proteome</keyword>
<dbReference type="OrthoDB" id="784520at2"/>
<dbReference type="Pfam" id="PF14200">
    <property type="entry name" value="RicinB_lectin_2"/>
    <property type="match status" value="1"/>
</dbReference>
<evidence type="ECO:0000259" key="1">
    <source>
        <dbReference type="Pfam" id="PF14200"/>
    </source>
</evidence>
<proteinExistence type="predicted"/>
<dbReference type="InterPro" id="IPR035992">
    <property type="entry name" value="Ricin_B-like_lectins"/>
</dbReference>
<dbReference type="Proteomes" id="UP000282759">
    <property type="component" value="Unassembled WGS sequence"/>
</dbReference>
<sequence>MRLRLLMSLLPAAAVMLTQQSCTKKNAPAAATAVKTDTTKTLRNAEDPGEFLIIKAINLGSKKALEIGGYNLQDNAMAKQNTFLNNAPASNNNYQKWKVRNVGSGYYTVMNLGSGKYLEGMNANQQVIQKRAAITDKQLWSIEAVTGGYKIINKANGLVLSVAQSDLNGSPVGLAAYQNSPYQQWSMQILPVDSYRDDAVVGFFQRTSGSTAFDGGSSVPLSTGQVLWLTNDAFYNQINSTGNFNCNTIFPYRNTALVQPASKSWDPAQTVNITSPYGNEIFRTTDNKNLLWPGAGIQVGSKVYVHNIEVPRNNLNTVNQYLSEMRSNGTTSIPQVINHSIPGMTGQTDIIYSIGMVKPGDGYVYVYGAGGFIGAGVYVARFAESAPLTWTFWNGSTWATTPTTASAARVYSGSVNNNTVGFVKGKFVIVDMSFGFTCDVEPRDMYTSISTSPTGPFTNKRKVYTLPDIKQGHKPVFYNPTIHAEFDNGDNELLVNYCVNFYSKNDGTGATCLTDCSNADGSKDPNDYRPKGVRIPYSLIGL</sequence>
<evidence type="ECO:0000313" key="3">
    <source>
        <dbReference type="Proteomes" id="UP000282759"/>
    </source>
</evidence>
<dbReference type="AlphaFoldDB" id="A0A3S2VK60"/>
<feature type="domain" description="Ricin B lectin" evidence="1">
    <location>
        <begin position="94"/>
        <end position="173"/>
    </location>
</feature>
<dbReference type="EMBL" id="SACK01000012">
    <property type="protein sequence ID" value="RVT97269.1"/>
    <property type="molecule type" value="Genomic_DNA"/>
</dbReference>